<evidence type="ECO:0000256" key="3">
    <source>
        <dbReference type="ARBA" id="ARBA00022833"/>
    </source>
</evidence>
<dbReference type="Ensembl" id="ENSECRT00000001347.1">
    <property type="protein sequence ID" value="ENSECRP00000001324.1"/>
    <property type="gene ID" value="ENSECRG00000000925.1"/>
</dbReference>
<dbReference type="GO" id="GO:0008270">
    <property type="term" value="F:zinc ion binding"/>
    <property type="evidence" value="ECO:0007669"/>
    <property type="project" value="UniProtKB-KW"/>
</dbReference>
<reference evidence="6" key="3">
    <citation type="submission" date="2025-09" db="UniProtKB">
        <authorList>
            <consortium name="Ensembl"/>
        </authorList>
    </citation>
    <scope>IDENTIFICATION</scope>
</reference>
<evidence type="ECO:0000313" key="6">
    <source>
        <dbReference type="Ensembl" id="ENSECRP00000001324.1"/>
    </source>
</evidence>
<evidence type="ECO:0000256" key="2">
    <source>
        <dbReference type="ARBA" id="ARBA00022771"/>
    </source>
</evidence>
<reference evidence="6" key="1">
    <citation type="submission" date="2021-06" db="EMBL/GenBank/DDBJ databases">
        <authorList>
            <consortium name="Wellcome Sanger Institute Data Sharing"/>
        </authorList>
    </citation>
    <scope>NUCLEOTIDE SEQUENCE [LARGE SCALE GENOMIC DNA]</scope>
</reference>
<keyword evidence="1" id="KW-0479">Metal-binding</keyword>
<proteinExistence type="predicted"/>
<dbReference type="SUPFAM" id="SSF57716">
    <property type="entry name" value="Glucocorticoid receptor-like (DNA-binding domain)"/>
    <property type="match status" value="1"/>
</dbReference>
<keyword evidence="7" id="KW-1185">Reference proteome</keyword>
<evidence type="ECO:0000259" key="5">
    <source>
        <dbReference type="Pfam" id="PF05485"/>
    </source>
</evidence>
<name>A0A8C4REM2_ERPCA</name>
<protein>
    <recommendedName>
        <fullName evidence="5">THAP-type domain-containing protein</fullName>
    </recommendedName>
</protein>
<keyword evidence="3" id="KW-0862">Zinc</keyword>
<dbReference type="InterPro" id="IPR006612">
    <property type="entry name" value="THAP_Znf"/>
</dbReference>
<keyword evidence="4" id="KW-0238">DNA-binding</keyword>
<dbReference type="GeneTree" id="ENSGT00990000207143"/>
<evidence type="ECO:0000313" key="7">
    <source>
        <dbReference type="Proteomes" id="UP000694620"/>
    </source>
</evidence>
<dbReference type="GO" id="GO:0003677">
    <property type="term" value="F:DNA binding"/>
    <property type="evidence" value="ECO:0007669"/>
    <property type="project" value="UniProtKB-KW"/>
</dbReference>
<reference evidence="6" key="2">
    <citation type="submission" date="2025-08" db="UniProtKB">
        <authorList>
            <consortium name="Ensembl"/>
        </authorList>
    </citation>
    <scope>IDENTIFICATION</scope>
</reference>
<sequence length="90" mass="10356">MSEKKFKFQHTDSSTVEHCCVPLCRASSKYNKVLSFHTFPSDVKTQFKWILAIQSKSFTVSPRSETGRQLLKKGAVHILFEWNNALDTSF</sequence>
<keyword evidence="2" id="KW-0863">Zinc-finger</keyword>
<feature type="domain" description="THAP-type" evidence="5">
    <location>
        <begin position="19"/>
        <end position="61"/>
    </location>
</feature>
<organism evidence="6 7">
    <name type="scientific">Erpetoichthys calabaricus</name>
    <name type="common">Rope fish</name>
    <name type="synonym">Calamoichthys calabaricus</name>
    <dbReference type="NCBI Taxonomy" id="27687"/>
    <lineage>
        <taxon>Eukaryota</taxon>
        <taxon>Metazoa</taxon>
        <taxon>Chordata</taxon>
        <taxon>Craniata</taxon>
        <taxon>Vertebrata</taxon>
        <taxon>Euteleostomi</taxon>
        <taxon>Actinopterygii</taxon>
        <taxon>Polypteriformes</taxon>
        <taxon>Polypteridae</taxon>
        <taxon>Erpetoichthys</taxon>
    </lineage>
</organism>
<accession>A0A8C4REM2</accession>
<evidence type="ECO:0000256" key="1">
    <source>
        <dbReference type="ARBA" id="ARBA00022723"/>
    </source>
</evidence>
<evidence type="ECO:0000256" key="4">
    <source>
        <dbReference type="ARBA" id="ARBA00023125"/>
    </source>
</evidence>
<dbReference type="Pfam" id="PF05485">
    <property type="entry name" value="THAP"/>
    <property type="match status" value="1"/>
</dbReference>
<dbReference type="AlphaFoldDB" id="A0A8C4REM2"/>
<dbReference type="Proteomes" id="UP000694620">
    <property type="component" value="Chromosome 4"/>
</dbReference>